<evidence type="ECO:0000313" key="1">
    <source>
        <dbReference type="EMBL" id="KNX40771.1"/>
    </source>
</evidence>
<sequence>MQTQTGSNRAAFTTVTEKRIQAAAVRELCGGVSDMWIWRRMDSDSTFPRPIYIAKRRFWRESDLIEWLNAQADRTTA</sequence>
<evidence type="ECO:0008006" key="3">
    <source>
        <dbReference type="Google" id="ProtNLM"/>
    </source>
</evidence>
<organism evidence="1 2">
    <name type="scientific">Roseovarius tolerans</name>
    <dbReference type="NCBI Taxonomy" id="74031"/>
    <lineage>
        <taxon>Bacteria</taxon>
        <taxon>Pseudomonadati</taxon>
        <taxon>Pseudomonadota</taxon>
        <taxon>Alphaproteobacteria</taxon>
        <taxon>Rhodobacterales</taxon>
        <taxon>Roseobacteraceae</taxon>
        <taxon>Roseovarius</taxon>
    </lineage>
</organism>
<name>A0A0L6CST2_9RHOB</name>
<proteinExistence type="predicted"/>
<gene>
    <name evidence="1" type="ORF">ROTO_26520</name>
</gene>
<dbReference type="PATRIC" id="fig|74031.6.peg.2704"/>
<dbReference type="EMBL" id="LGVV01000040">
    <property type="protein sequence ID" value="KNX40771.1"/>
    <property type="molecule type" value="Genomic_DNA"/>
</dbReference>
<evidence type="ECO:0000313" key="2">
    <source>
        <dbReference type="Proteomes" id="UP000037046"/>
    </source>
</evidence>
<reference evidence="2" key="1">
    <citation type="submission" date="2015-07" db="EMBL/GenBank/DDBJ databases">
        <title>Draft Genome Sequence of Roseovarius tolerans EL-164, a producer of N-Acylated Alanine Methyl Esters (NAMEs).</title>
        <authorList>
            <person name="Voget S."/>
            <person name="Bruns H."/>
            <person name="Wagner-Doebler I."/>
            <person name="Schulz S."/>
            <person name="Daniel R."/>
        </authorList>
    </citation>
    <scope>NUCLEOTIDE SEQUENCE [LARGE SCALE GENOMIC DNA]</scope>
    <source>
        <strain evidence="2">EL-164</strain>
    </source>
</reference>
<comment type="caution">
    <text evidence="1">The sequence shown here is derived from an EMBL/GenBank/DDBJ whole genome shotgun (WGS) entry which is preliminary data.</text>
</comment>
<dbReference type="Gene3D" id="1.10.238.160">
    <property type="match status" value="1"/>
</dbReference>
<dbReference type="AlphaFoldDB" id="A0A0L6CST2"/>
<keyword evidence="2" id="KW-1185">Reference proteome</keyword>
<dbReference type="Proteomes" id="UP000037046">
    <property type="component" value="Unassembled WGS sequence"/>
</dbReference>
<accession>A0A0L6CST2</accession>
<protein>
    <recommendedName>
        <fullName evidence="3">Transcriptional regulator, AlpA family</fullName>
    </recommendedName>
</protein>
<dbReference type="RefSeq" id="WP_050663518.1">
    <property type="nucleotide sequence ID" value="NZ_CP118494.1"/>
</dbReference>